<reference evidence="2 3" key="1">
    <citation type="journal article" date="2015" name="Nature">
        <title>rRNA introns, odd ribosomes, and small enigmatic genomes across a large radiation of phyla.</title>
        <authorList>
            <person name="Brown C.T."/>
            <person name="Hug L.A."/>
            <person name="Thomas B.C."/>
            <person name="Sharon I."/>
            <person name="Castelle C.J."/>
            <person name="Singh A."/>
            <person name="Wilkins M.J."/>
            <person name="Williams K.H."/>
            <person name="Banfield J.F."/>
        </authorList>
    </citation>
    <scope>NUCLEOTIDE SEQUENCE [LARGE SCALE GENOMIC DNA]</scope>
</reference>
<gene>
    <name evidence="2" type="ORF">UV42_C0049G0002</name>
</gene>
<keyword evidence="1" id="KW-0812">Transmembrane</keyword>
<feature type="transmembrane region" description="Helical" evidence="1">
    <location>
        <begin position="16"/>
        <end position="38"/>
    </location>
</feature>
<comment type="caution">
    <text evidence="2">The sequence shown here is derived from an EMBL/GenBank/DDBJ whole genome shotgun (WGS) entry which is preliminary data.</text>
</comment>
<protein>
    <submittedName>
        <fullName evidence="2">Uncharacterized protein</fullName>
    </submittedName>
</protein>
<dbReference type="Proteomes" id="UP000033867">
    <property type="component" value="Unassembled WGS sequence"/>
</dbReference>
<accession>A0A0G1BB72</accession>
<dbReference type="AlphaFoldDB" id="A0A0G1BB72"/>
<evidence type="ECO:0000313" key="3">
    <source>
        <dbReference type="Proteomes" id="UP000033867"/>
    </source>
</evidence>
<organism evidence="2 3">
    <name type="scientific">Candidatus Magasanikbacteria bacterium GW2011_GWE2_42_7</name>
    <dbReference type="NCBI Taxonomy" id="1619052"/>
    <lineage>
        <taxon>Bacteria</taxon>
        <taxon>Candidatus Magasanikiibacteriota</taxon>
    </lineage>
</organism>
<keyword evidence="1" id="KW-1133">Transmembrane helix</keyword>
<keyword evidence="1" id="KW-0472">Membrane</keyword>
<evidence type="ECO:0000313" key="2">
    <source>
        <dbReference type="EMBL" id="KKS70600.1"/>
    </source>
</evidence>
<name>A0A0G1BB72_9BACT</name>
<proteinExistence type="predicted"/>
<evidence type="ECO:0000256" key="1">
    <source>
        <dbReference type="SAM" id="Phobius"/>
    </source>
</evidence>
<dbReference type="EMBL" id="LCEK01000049">
    <property type="protein sequence ID" value="KKS70600.1"/>
    <property type="molecule type" value="Genomic_DNA"/>
</dbReference>
<sequence>MSEKKSLLDMLPKGQLFILGVVVSFFTITSLGFFFLLFRFVL</sequence>